<dbReference type="PANTHER" id="PTHR33110:SF149">
    <property type="entry name" value="F-BOX DOMAIN-CONTAINING PROTEIN"/>
    <property type="match status" value="1"/>
</dbReference>
<sequence length="70" mass="7989">MASWSELPEDLLALVFASIFFPLERACFEAVCHSWRSAVRPPARKLPWIVLPKGAFMTPSDRTLHLIDSY</sequence>
<dbReference type="EnsemblPlants" id="TuG1812G0500000429.01.T01">
    <property type="protein sequence ID" value="TuG1812G0500000429.01.T01.cds269243"/>
    <property type="gene ID" value="TuG1812G0500000429.01"/>
</dbReference>
<evidence type="ECO:0008006" key="3">
    <source>
        <dbReference type="Google" id="ProtNLM"/>
    </source>
</evidence>
<dbReference type="PANTHER" id="PTHR33110">
    <property type="entry name" value="F-BOX/KELCH-REPEAT PROTEIN-RELATED"/>
    <property type="match status" value="1"/>
</dbReference>
<evidence type="ECO:0000313" key="1">
    <source>
        <dbReference type="EnsemblPlants" id="TuG1812G0500000429.01.T01.cds269243"/>
    </source>
</evidence>
<dbReference type="Gene3D" id="1.20.1280.50">
    <property type="match status" value="1"/>
</dbReference>
<dbReference type="InterPro" id="IPR036047">
    <property type="entry name" value="F-box-like_dom_sf"/>
</dbReference>
<dbReference type="Proteomes" id="UP000015106">
    <property type="component" value="Chromosome 5"/>
</dbReference>
<reference evidence="1" key="3">
    <citation type="submission" date="2022-06" db="UniProtKB">
        <authorList>
            <consortium name="EnsemblPlants"/>
        </authorList>
    </citation>
    <scope>IDENTIFICATION</scope>
</reference>
<reference evidence="1" key="2">
    <citation type="submission" date="2018-03" db="EMBL/GenBank/DDBJ databases">
        <title>The Triticum urartu genome reveals the dynamic nature of wheat genome evolution.</title>
        <authorList>
            <person name="Ling H."/>
            <person name="Ma B."/>
            <person name="Shi X."/>
            <person name="Liu H."/>
            <person name="Dong L."/>
            <person name="Sun H."/>
            <person name="Cao Y."/>
            <person name="Gao Q."/>
            <person name="Zheng S."/>
            <person name="Li Y."/>
            <person name="Yu Y."/>
            <person name="Du H."/>
            <person name="Qi M."/>
            <person name="Li Y."/>
            <person name="Yu H."/>
            <person name="Cui Y."/>
            <person name="Wang N."/>
            <person name="Chen C."/>
            <person name="Wu H."/>
            <person name="Zhao Y."/>
            <person name="Zhang J."/>
            <person name="Li Y."/>
            <person name="Zhou W."/>
            <person name="Zhang B."/>
            <person name="Hu W."/>
            <person name="Eijk M."/>
            <person name="Tang J."/>
            <person name="Witsenboer H."/>
            <person name="Zhao S."/>
            <person name="Li Z."/>
            <person name="Zhang A."/>
            <person name="Wang D."/>
            <person name="Liang C."/>
        </authorList>
    </citation>
    <scope>NUCLEOTIDE SEQUENCE [LARGE SCALE GENOMIC DNA]</scope>
    <source>
        <strain evidence="1">cv. G1812</strain>
    </source>
</reference>
<accession>A0A8R7QBL6</accession>
<reference evidence="2" key="1">
    <citation type="journal article" date="2013" name="Nature">
        <title>Draft genome of the wheat A-genome progenitor Triticum urartu.</title>
        <authorList>
            <person name="Ling H.Q."/>
            <person name="Zhao S."/>
            <person name="Liu D."/>
            <person name="Wang J."/>
            <person name="Sun H."/>
            <person name="Zhang C."/>
            <person name="Fan H."/>
            <person name="Li D."/>
            <person name="Dong L."/>
            <person name="Tao Y."/>
            <person name="Gao C."/>
            <person name="Wu H."/>
            <person name="Li Y."/>
            <person name="Cui Y."/>
            <person name="Guo X."/>
            <person name="Zheng S."/>
            <person name="Wang B."/>
            <person name="Yu K."/>
            <person name="Liang Q."/>
            <person name="Yang W."/>
            <person name="Lou X."/>
            <person name="Chen J."/>
            <person name="Feng M."/>
            <person name="Jian J."/>
            <person name="Zhang X."/>
            <person name="Luo G."/>
            <person name="Jiang Y."/>
            <person name="Liu J."/>
            <person name="Wang Z."/>
            <person name="Sha Y."/>
            <person name="Zhang B."/>
            <person name="Wu H."/>
            <person name="Tang D."/>
            <person name="Shen Q."/>
            <person name="Xue P."/>
            <person name="Zou S."/>
            <person name="Wang X."/>
            <person name="Liu X."/>
            <person name="Wang F."/>
            <person name="Yang Y."/>
            <person name="An X."/>
            <person name="Dong Z."/>
            <person name="Zhang K."/>
            <person name="Zhang X."/>
            <person name="Luo M.C."/>
            <person name="Dvorak J."/>
            <person name="Tong Y."/>
            <person name="Wang J."/>
            <person name="Yang H."/>
            <person name="Li Z."/>
            <person name="Wang D."/>
            <person name="Zhang A."/>
            <person name="Wang J."/>
        </authorList>
    </citation>
    <scope>NUCLEOTIDE SEQUENCE</scope>
    <source>
        <strain evidence="2">cv. G1812</strain>
    </source>
</reference>
<keyword evidence="2" id="KW-1185">Reference proteome</keyword>
<protein>
    <recommendedName>
        <fullName evidence="3">F-box domain-containing protein</fullName>
    </recommendedName>
</protein>
<organism evidence="1 2">
    <name type="scientific">Triticum urartu</name>
    <name type="common">Red wild einkorn</name>
    <name type="synonym">Crithodium urartu</name>
    <dbReference type="NCBI Taxonomy" id="4572"/>
    <lineage>
        <taxon>Eukaryota</taxon>
        <taxon>Viridiplantae</taxon>
        <taxon>Streptophyta</taxon>
        <taxon>Embryophyta</taxon>
        <taxon>Tracheophyta</taxon>
        <taxon>Spermatophyta</taxon>
        <taxon>Magnoliopsida</taxon>
        <taxon>Liliopsida</taxon>
        <taxon>Poales</taxon>
        <taxon>Poaceae</taxon>
        <taxon>BOP clade</taxon>
        <taxon>Pooideae</taxon>
        <taxon>Triticodae</taxon>
        <taxon>Triticeae</taxon>
        <taxon>Triticinae</taxon>
        <taxon>Triticum</taxon>
    </lineage>
</organism>
<dbReference type="SUPFAM" id="SSF81383">
    <property type="entry name" value="F-box domain"/>
    <property type="match status" value="1"/>
</dbReference>
<name>A0A8R7QBL6_TRIUA</name>
<proteinExistence type="predicted"/>
<dbReference type="Gramene" id="TuG1812G0500000429.01.T01">
    <property type="protein sequence ID" value="TuG1812G0500000429.01.T01.cds269243"/>
    <property type="gene ID" value="TuG1812G0500000429.01"/>
</dbReference>
<evidence type="ECO:0000313" key="2">
    <source>
        <dbReference type="Proteomes" id="UP000015106"/>
    </source>
</evidence>
<dbReference type="AlphaFoldDB" id="A0A8R7QBL6"/>